<dbReference type="EMBL" id="CAMXCT020003411">
    <property type="protein sequence ID" value="CAL1157697.1"/>
    <property type="molecule type" value="Genomic_DNA"/>
</dbReference>
<proteinExistence type="predicted"/>
<dbReference type="InterPro" id="IPR017850">
    <property type="entry name" value="Alkaline_phosphatase_core_sf"/>
</dbReference>
<dbReference type="EMBL" id="CAMXCT010003411">
    <property type="protein sequence ID" value="CAI4004322.1"/>
    <property type="molecule type" value="Genomic_DNA"/>
</dbReference>
<dbReference type="Pfam" id="PF00884">
    <property type="entry name" value="Sulfatase"/>
    <property type="match status" value="1"/>
</dbReference>
<dbReference type="PANTHER" id="PTHR43751:SF3">
    <property type="entry name" value="SULFATASE N-TERMINAL DOMAIN-CONTAINING PROTEIN"/>
    <property type="match status" value="1"/>
</dbReference>
<feature type="domain" description="Sulfatase N-terminal" evidence="2">
    <location>
        <begin position="119"/>
        <end position="458"/>
    </location>
</feature>
<evidence type="ECO:0000313" key="5">
    <source>
        <dbReference type="Proteomes" id="UP001152797"/>
    </source>
</evidence>
<dbReference type="InterPro" id="IPR052701">
    <property type="entry name" value="GAG_Ulvan_Degrading_Sulfatases"/>
</dbReference>
<name>A0A9P1D870_9DINO</name>
<reference evidence="4 5" key="2">
    <citation type="submission" date="2024-05" db="EMBL/GenBank/DDBJ databases">
        <authorList>
            <person name="Chen Y."/>
            <person name="Shah S."/>
            <person name="Dougan E. K."/>
            <person name="Thang M."/>
            <person name="Chan C."/>
        </authorList>
    </citation>
    <scope>NUCLEOTIDE SEQUENCE [LARGE SCALE GENOMIC DNA]</scope>
</reference>
<dbReference type="AlphaFoldDB" id="A0A9P1D870"/>
<protein>
    <submittedName>
        <fullName evidence="4">Sulfatase N-terminal domain-containing protein</fullName>
    </submittedName>
</protein>
<organism evidence="3">
    <name type="scientific">Cladocopium goreaui</name>
    <dbReference type="NCBI Taxonomy" id="2562237"/>
    <lineage>
        <taxon>Eukaryota</taxon>
        <taxon>Sar</taxon>
        <taxon>Alveolata</taxon>
        <taxon>Dinophyceae</taxon>
        <taxon>Suessiales</taxon>
        <taxon>Symbiodiniaceae</taxon>
        <taxon>Cladocopium</taxon>
    </lineage>
</organism>
<dbReference type="EMBL" id="CAMXCT030003411">
    <property type="protein sequence ID" value="CAL4791634.1"/>
    <property type="molecule type" value="Genomic_DNA"/>
</dbReference>
<dbReference type="Gene3D" id="3.30.1120.10">
    <property type="match status" value="1"/>
</dbReference>
<dbReference type="Gene3D" id="3.40.720.10">
    <property type="entry name" value="Alkaline Phosphatase, subunit A"/>
    <property type="match status" value="1"/>
</dbReference>
<comment type="caution">
    <text evidence="3">The sequence shown here is derived from an EMBL/GenBank/DDBJ whole genome shotgun (WGS) entry which is preliminary data.</text>
</comment>
<keyword evidence="5" id="KW-1185">Reference proteome</keyword>
<sequence>MYQNTMIETNATFLTWNAWGLRTPQSTMNETTSQIASTTTTTGTTTATMNLESTTNTSILSPTAGPTNPAVPSTLTTSTRVTGLQNATSTTSVPGSSASSVTSQNAMSTTRPRSMSLKPNIVWIMADDLGWGEVGLYPANSKHGRLRTPYLDQFGREGVAFRHAYAGYCVCAPSRMSFFTGKHSGRFVAMGLDGMSLRPEQNVSTFPEVLQSAGYVTAAFGKTSPLTAPLRQGFQVFLGQVSQGLCHNMYPRHIDQGKGQLNFALFGNFANKSRELCMENPERYNYTIDAFHDAAMAWLEEVSKAPGPPFFLYMSYTIPHAGGWGDYPKMPESGQPVPLDMGYTDRTWPSVERDHAATVSYMDLKIGQLMKHLQTLGIDEKTICFFASDNGAHFEAGHRMGFFDSTGGLPGHKAGMFEGSVRSPSMVRWPGKIAPGRWSDFPWAFWDVFPTLASLAGVEVKSYNLDGVNILPQLLGDLGDDKDDNQIQPDQPDLSRYFYFTWVGDGGRFIRTKDPFIKRNGPGYTVRRGRWKGMVPHCRDQDRVKPSLRDRMRLFDLVEDPLETKDVSSSNPEIVQDLKKLVVSQNLSCICYQCFWPFHKAHHGRGLRKQMLCSL</sequence>
<feature type="compositionally biased region" description="Low complexity" evidence="1">
    <location>
        <begin position="87"/>
        <end position="103"/>
    </location>
</feature>
<evidence type="ECO:0000256" key="1">
    <source>
        <dbReference type="SAM" id="MobiDB-lite"/>
    </source>
</evidence>
<dbReference type="OrthoDB" id="103349at2759"/>
<feature type="region of interest" description="Disordered" evidence="1">
    <location>
        <begin position="84"/>
        <end position="112"/>
    </location>
</feature>
<reference evidence="3" key="1">
    <citation type="submission" date="2022-10" db="EMBL/GenBank/DDBJ databases">
        <authorList>
            <person name="Chen Y."/>
            <person name="Dougan E. K."/>
            <person name="Chan C."/>
            <person name="Rhodes N."/>
            <person name="Thang M."/>
        </authorList>
    </citation>
    <scope>NUCLEOTIDE SEQUENCE</scope>
</reference>
<accession>A0A9P1D870</accession>
<dbReference type="PANTHER" id="PTHR43751">
    <property type="entry name" value="SULFATASE"/>
    <property type="match status" value="1"/>
</dbReference>
<evidence type="ECO:0000259" key="2">
    <source>
        <dbReference type="Pfam" id="PF00884"/>
    </source>
</evidence>
<dbReference type="Proteomes" id="UP001152797">
    <property type="component" value="Unassembled WGS sequence"/>
</dbReference>
<dbReference type="InterPro" id="IPR000917">
    <property type="entry name" value="Sulfatase_N"/>
</dbReference>
<evidence type="ECO:0000313" key="4">
    <source>
        <dbReference type="EMBL" id="CAL4791634.1"/>
    </source>
</evidence>
<gene>
    <name evidence="3" type="ORF">C1SCF055_LOCUS30114</name>
</gene>
<evidence type="ECO:0000313" key="3">
    <source>
        <dbReference type="EMBL" id="CAI4004322.1"/>
    </source>
</evidence>
<dbReference type="SUPFAM" id="SSF53649">
    <property type="entry name" value="Alkaline phosphatase-like"/>
    <property type="match status" value="1"/>
</dbReference>